<reference evidence="2 3" key="2">
    <citation type="submission" date="2024-07" db="EMBL/GenBank/DDBJ databases">
        <authorList>
            <person name="Akdeniz Z."/>
        </authorList>
    </citation>
    <scope>NUCLEOTIDE SEQUENCE [LARGE SCALE GENOMIC DNA]</scope>
</reference>
<protein>
    <submittedName>
        <fullName evidence="2">Hypothetical_protein</fullName>
    </submittedName>
</protein>
<comment type="caution">
    <text evidence="1">The sequence shown here is derived from an EMBL/GenBank/DDBJ whole genome shotgun (WGS) entry which is preliminary data.</text>
</comment>
<accession>A0AA86P1X3</accession>
<proteinExistence type="predicted"/>
<dbReference type="EMBL" id="CAXDID020000029">
    <property type="protein sequence ID" value="CAL5992794.1"/>
    <property type="molecule type" value="Genomic_DNA"/>
</dbReference>
<name>A0AA86P1X3_9EUKA</name>
<evidence type="ECO:0000313" key="1">
    <source>
        <dbReference type="EMBL" id="CAI9929640.1"/>
    </source>
</evidence>
<dbReference type="EMBL" id="CATOUU010000440">
    <property type="protein sequence ID" value="CAI9929640.1"/>
    <property type="molecule type" value="Genomic_DNA"/>
</dbReference>
<gene>
    <name evidence="2" type="ORF">HINF_LOCUS12754</name>
    <name evidence="1" type="ORF">HINF_LOCUS17285</name>
</gene>
<evidence type="ECO:0000313" key="3">
    <source>
        <dbReference type="Proteomes" id="UP001642409"/>
    </source>
</evidence>
<evidence type="ECO:0000313" key="2">
    <source>
        <dbReference type="EMBL" id="CAL5992794.1"/>
    </source>
</evidence>
<keyword evidence="3" id="KW-1185">Reference proteome</keyword>
<dbReference type="Proteomes" id="UP001642409">
    <property type="component" value="Unassembled WGS sequence"/>
</dbReference>
<organism evidence="1">
    <name type="scientific">Hexamita inflata</name>
    <dbReference type="NCBI Taxonomy" id="28002"/>
    <lineage>
        <taxon>Eukaryota</taxon>
        <taxon>Metamonada</taxon>
        <taxon>Diplomonadida</taxon>
        <taxon>Hexamitidae</taxon>
        <taxon>Hexamitinae</taxon>
        <taxon>Hexamita</taxon>
    </lineage>
</organism>
<dbReference type="AlphaFoldDB" id="A0AA86P1X3"/>
<reference evidence="1" key="1">
    <citation type="submission" date="2023-06" db="EMBL/GenBank/DDBJ databases">
        <authorList>
            <person name="Kurt Z."/>
        </authorList>
    </citation>
    <scope>NUCLEOTIDE SEQUENCE</scope>
</reference>
<sequence length="301" mass="34549">MNLSQTEFICEQSDLSQKLNMILQSGLSLSSLSDILDEQENNYILLLQQILVKPKLLQFTLTDFDNDIKLVLSADSIRLQSLQPNTLLLLKKVIVRSAVKHHILYARTEQQIVVIGACKNAHRCSQCARYVRQSENMCEPCLKQYVRVRGVALTSINQFVQGIAELKRRIDLSAGLDLSVNDPLAEFRSETKLRKIEQHDQKVTDILDRKPQLIPQREIMKETNERQKGPNVVEAFFCQTCNQYQLTFNNNCNKLGHTQIMKRIKMKHYKCTKCQRSKQVVSKGQLGSCACCGNDKFEEEK</sequence>